<evidence type="ECO:0000313" key="4">
    <source>
        <dbReference type="Proteomes" id="UP000652847"/>
    </source>
</evidence>
<dbReference type="PANTHER" id="PTHR37300:SF1">
    <property type="entry name" value="UPF0291 PROTEIN YNZC"/>
    <property type="match status" value="1"/>
</dbReference>
<dbReference type="PANTHER" id="PTHR37300">
    <property type="entry name" value="UPF0291 PROTEIN CBO2609/CLC_2481"/>
    <property type="match status" value="1"/>
</dbReference>
<organism evidence="3 4">
    <name type="scientific">Blautia segnis</name>
    <dbReference type="NCBI Taxonomy" id="2763030"/>
    <lineage>
        <taxon>Bacteria</taxon>
        <taxon>Bacillati</taxon>
        <taxon>Bacillota</taxon>
        <taxon>Clostridia</taxon>
        <taxon>Lachnospirales</taxon>
        <taxon>Lachnospiraceae</taxon>
        <taxon>Blautia</taxon>
    </lineage>
</organism>
<gene>
    <name evidence="3" type="ORF">H8S54_08810</name>
</gene>
<dbReference type="RefSeq" id="WP_021926993.1">
    <property type="nucleotide sequence ID" value="NZ_JACOOT010000019.1"/>
</dbReference>
<evidence type="ECO:0000256" key="2">
    <source>
        <dbReference type="HAMAP-Rule" id="MF_01103"/>
    </source>
</evidence>
<dbReference type="GO" id="GO:0005737">
    <property type="term" value="C:cytoplasm"/>
    <property type="evidence" value="ECO:0007669"/>
    <property type="project" value="UniProtKB-SubCell"/>
</dbReference>
<reference evidence="3 4" key="1">
    <citation type="submission" date="2020-08" db="EMBL/GenBank/DDBJ databases">
        <title>Genome public.</title>
        <authorList>
            <person name="Liu C."/>
            <person name="Sun Q."/>
        </authorList>
    </citation>
    <scope>NUCLEOTIDE SEQUENCE [LARGE SCALE GENOMIC DNA]</scope>
    <source>
        <strain evidence="3 4">BX17</strain>
    </source>
</reference>
<sequence>MDSKMIDRINTLHHKAQSVGLTEEEKIEQAKLRKEYIATIKMNLRNQLDNIDIKEADGTIVNLGEKYGRKKTH</sequence>
<keyword evidence="1 2" id="KW-0963">Cytoplasm</keyword>
<evidence type="ECO:0000256" key="1">
    <source>
        <dbReference type="ARBA" id="ARBA00022490"/>
    </source>
</evidence>
<dbReference type="Proteomes" id="UP000652847">
    <property type="component" value="Unassembled WGS sequence"/>
</dbReference>
<comment type="subcellular location">
    <subcellularLocation>
        <location evidence="2">Cytoplasm</location>
    </subcellularLocation>
</comment>
<dbReference type="InterPro" id="IPR009242">
    <property type="entry name" value="DUF896"/>
</dbReference>
<accession>A0A8I0A9T7</accession>
<dbReference type="Gene3D" id="1.10.287.540">
    <property type="entry name" value="Helix hairpin bin"/>
    <property type="match status" value="1"/>
</dbReference>
<dbReference type="EMBL" id="JACOOT010000019">
    <property type="protein sequence ID" value="MBC5651204.1"/>
    <property type="molecule type" value="Genomic_DNA"/>
</dbReference>
<proteinExistence type="inferred from homology"/>
<dbReference type="Pfam" id="PF05979">
    <property type="entry name" value="DUF896"/>
    <property type="match status" value="1"/>
</dbReference>
<keyword evidence="4" id="KW-1185">Reference proteome</keyword>
<dbReference type="SUPFAM" id="SSF158221">
    <property type="entry name" value="YnzC-like"/>
    <property type="match status" value="1"/>
</dbReference>
<dbReference type="HAMAP" id="MF_01103">
    <property type="entry name" value="UPF0291"/>
    <property type="match status" value="1"/>
</dbReference>
<dbReference type="AlphaFoldDB" id="A0A8I0A9T7"/>
<name>A0A8I0A9T7_9FIRM</name>
<evidence type="ECO:0000313" key="3">
    <source>
        <dbReference type="EMBL" id="MBC5651204.1"/>
    </source>
</evidence>
<comment type="similarity">
    <text evidence="2">Belongs to the UPF0291 family.</text>
</comment>
<protein>
    <recommendedName>
        <fullName evidence="2">UPF0291 protein H8S54_08810</fullName>
    </recommendedName>
</protein>
<comment type="caution">
    <text evidence="3">The sequence shown here is derived from an EMBL/GenBank/DDBJ whole genome shotgun (WGS) entry which is preliminary data.</text>
</comment>